<comment type="caution">
    <text evidence="4">The sequence shown here is derived from an EMBL/GenBank/DDBJ whole genome shotgun (WGS) entry which is preliminary data.</text>
</comment>
<evidence type="ECO:0000256" key="3">
    <source>
        <dbReference type="SAM" id="SignalP"/>
    </source>
</evidence>
<reference evidence="4 5" key="1">
    <citation type="submission" date="2019-03" db="EMBL/GenBank/DDBJ databases">
        <title>Draft genome sequence of Xylaria hypoxylon DSM 108379, a ubiquitous saprotrophic-parasitic fungi on hardwood.</title>
        <authorList>
            <person name="Buettner E."/>
            <person name="Leonhardt S."/>
            <person name="Gebauer A.M."/>
            <person name="Liers C."/>
            <person name="Hofrichter M."/>
            <person name="Kellner H."/>
        </authorList>
    </citation>
    <scope>NUCLEOTIDE SEQUENCE [LARGE SCALE GENOMIC DNA]</scope>
    <source>
        <strain evidence="4 5">DSM 108379</strain>
    </source>
</reference>
<keyword evidence="2" id="KW-0812">Transmembrane</keyword>
<keyword evidence="3" id="KW-0732">Signal</keyword>
<evidence type="ECO:0000313" key="4">
    <source>
        <dbReference type="EMBL" id="TGJ80147.1"/>
    </source>
</evidence>
<dbReference type="InterPro" id="IPR021054">
    <property type="entry name" value="Cell_wall_mannoprotein_1"/>
</dbReference>
<evidence type="ECO:0008006" key="6">
    <source>
        <dbReference type="Google" id="ProtNLM"/>
    </source>
</evidence>
<accession>A0A4Z0YAV3</accession>
<evidence type="ECO:0000256" key="2">
    <source>
        <dbReference type="SAM" id="Phobius"/>
    </source>
</evidence>
<dbReference type="STRING" id="37992.A0A4Z0YAV3"/>
<feature type="transmembrane region" description="Helical" evidence="2">
    <location>
        <begin position="261"/>
        <end position="280"/>
    </location>
</feature>
<keyword evidence="2" id="KW-0472">Membrane</keyword>
<evidence type="ECO:0000256" key="1">
    <source>
        <dbReference type="SAM" id="MobiDB-lite"/>
    </source>
</evidence>
<feature type="compositionally biased region" description="Polar residues" evidence="1">
    <location>
        <begin position="219"/>
        <end position="235"/>
    </location>
</feature>
<sequence length="281" mass="29093">MKFTAATVALAAGAVAQSNIVPGDSMTITTILPITDILSSVYDAMSNANNQALRYMGGDPTTLREAAQDLVEVIGHGIETAEKIEPLTVEDAVVIAPLSQQLSHLGAEFLGNLADDAGVFGAGGYCEHVHHFTALLSEVSNKFFTTTKSKFPAESQEYAQKEINETDAHFAKALAALSPPGCVDRVKIPEQCSSVPVVVEPTSVPVGVEPTGAPIGKPSHSTSVSWHTETSSPGEPTSAPGGNHNGTHPAKPEPTPVTGSASVFAFPGAALALAFGFALMF</sequence>
<gene>
    <name evidence="4" type="ORF">E0Z10_g8612</name>
</gene>
<dbReference type="OrthoDB" id="5216132at2759"/>
<feature type="chain" id="PRO_5021415531" description="Cell wall protein" evidence="3">
    <location>
        <begin position="17"/>
        <end position="281"/>
    </location>
</feature>
<feature type="region of interest" description="Disordered" evidence="1">
    <location>
        <begin position="208"/>
        <end position="257"/>
    </location>
</feature>
<protein>
    <recommendedName>
        <fullName evidence="6">Cell wall protein</fullName>
    </recommendedName>
</protein>
<organism evidence="4 5">
    <name type="scientific">Xylaria hypoxylon</name>
    <dbReference type="NCBI Taxonomy" id="37992"/>
    <lineage>
        <taxon>Eukaryota</taxon>
        <taxon>Fungi</taxon>
        <taxon>Dikarya</taxon>
        <taxon>Ascomycota</taxon>
        <taxon>Pezizomycotina</taxon>
        <taxon>Sordariomycetes</taxon>
        <taxon>Xylariomycetidae</taxon>
        <taxon>Xylariales</taxon>
        <taxon>Xylariaceae</taxon>
        <taxon>Xylaria</taxon>
    </lineage>
</organism>
<dbReference type="AlphaFoldDB" id="A0A4Z0YAV3"/>
<dbReference type="Pfam" id="PF12296">
    <property type="entry name" value="HsbA"/>
    <property type="match status" value="1"/>
</dbReference>
<feature type="signal peptide" evidence="3">
    <location>
        <begin position="1"/>
        <end position="16"/>
    </location>
</feature>
<dbReference type="Proteomes" id="UP000297716">
    <property type="component" value="Unassembled WGS sequence"/>
</dbReference>
<keyword evidence="2" id="KW-1133">Transmembrane helix</keyword>
<evidence type="ECO:0000313" key="5">
    <source>
        <dbReference type="Proteomes" id="UP000297716"/>
    </source>
</evidence>
<name>A0A4Z0YAV3_9PEZI</name>
<keyword evidence="5" id="KW-1185">Reference proteome</keyword>
<proteinExistence type="predicted"/>
<dbReference type="Gene3D" id="1.20.1280.140">
    <property type="match status" value="1"/>
</dbReference>
<dbReference type="EMBL" id="SKBN01000238">
    <property type="protein sequence ID" value="TGJ80147.1"/>
    <property type="molecule type" value="Genomic_DNA"/>
</dbReference>